<dbReference type="EMBL" id="JNBR01000089">
    <property type="protein sequence ID" value="OQR98165.1"/>
    <property type="molecule type" value="Genomic_DNA"/>
</dbReference>
<gene>
    <name evidence="1" type="ORF">ACHHYP_09013</name>
</gene>
<comment type="caution">
    <text evidence="1">The sequence shown here is derived from an EMBL/GenBank/DDBJ whole genome shotgun (WGS) entry which is preliminary data.</text>
</comment>
<organism evidence="1 2">
    <name type="scientific">Achlya hypogyna</name>
    <name type="common">Oomycete</name>
    <name type="synonym">Protoachlya hypogyna</name>
    <dbReference type="NCBI Taxonomy" id="1202772"/>
    <lineage>
        <taxon>Eukaryota</taxon>
        <taxon>Sar</taxon>
        <taxon>Stramenopiles</taxon>
        <taxon>Oomycota</taxon>
        <taxon>Saprolegniomycetes</taxon>
        <taxon>Saprolegniales</taxon>
        <taxon>Achlyaceae</taxon>
        <taxon>Achlya</taxon>
    </lineage>
</organism>
<protein>
    <submittedName>
        <fullName evidence="1">Uncharacterized protein</fullName>
    </submittedName>
</protein>
<name>A0A1V9ZJL1_ACHHY</name>
<reference evidence="1 2" key="1">
    <citation type="journal article" date="2014" name="Genome Biol. Evol.">
        <title>The secreted proteins of Achlya hypogyna and Thraustotheca clavata identify the ancestral oomycete secretome and reveal gene acquisitions by horizontal gene transfer.</title>
        <authorList>
            <person name="Misner I."/>
            <person name="Blouin N."/>
            <person name="Leonard G."/>
            <person name="Richards T.A."/>
            <person name="Lane C.E."/>
        </authorList>
    </citation>
    <scope>NUCLEOTIDE SEQUENCE [LARGE SCALE GENOMIC DNA]</scope>
    <source>
        <strain evidence="1 2">ATCC 48635</strain>
    </source>
</reference>
<evidence type="ECO:0000313" key="2">
    <source>
        <dbReference type="Proteomes" id="UP000243579"/>
    </source>
</evidence>
<sequence length="202" mass="21427">MLRGFYAQGLSANKPGKADSDLHGLRATTSDSIDSSVITYTSGFPDAPHEYKPAFPFEMQLVASALAQGVDGDANVKDRHSEPRAKSIPRMASFSPGAGIFVMIRGFYAQGLSERPKPTKDALKSSRSNAGPVPDFSLVRARSSATESVASSVATAVSTSETKAAEYSPSYRFDLTSMLSALADGVDDATDDMIRLPRGILV</sequence>
<dbReference type="Proteomes" id="UP000243579">
    <property type="component" value="Unassembled WGS sequence"/>
</dbReference>
<dbReference type="OrthoDB" id="74649at2759"/>
<proteinExistence type="predicted"/>
<evidence type="ECO:0000313" key="1">
    <source>
        <dbReference type="EMBL" id="OQR98165.1"/>
    </source>
</evidence>
<accession>A0A1V9ZJL1</accession>
<dbReference type="AlphaFoldDB" id="A0A1V9ZJL1"/>
<keyword evidence="2" id="KW-1185">Reference proteome</keyword>